<keyword evidence="1" id="KW-0560">Oxidoreductase</keyword>
<dbReference type="Proteomes" id="UP001156484">
    <property type="component" value="Chromosome"/>
</dbReference>
<keyword evidence="1" id="KW-0503">Monooxygenase</keyword>
<proteinExistence type="predicted"/>
<sequence length="347" mass="36660">MTTRHGKAAILGGGIGGLTTANALVRRGWHVDVFERAHTLPGTGTALGMWPDAIDALTVAGRGCGLGGRVEKLGARQEDATLLRRDGKVIGCLGDRARGVVLLSRPALLGILADGLPSGVLQFGSPAPDLPDLAAYDVVVAADGINSAVRDRLFGPSHRPVYTGCSAWRGWVDGTVASMSETWGPGALFGITPRDGGLTNWFAAVRGPAGGTGSIDELRARYRDWHPAVRDVLDRIDPETVLYHDLYESPPLPAFVKGNVALIGDAAHAMSPNLGRGACEAMVDGATLADLLARHPVHEALQRYDQTRRRRTRRLVRASHALSRIATASRFTGLRDALVGAATRLGG</sequence>
<evidence type="ECO:0000313" key="2">
    <source>
        <dbReference type="Proteomes" id="UP001156484"/>
    </source>
</evidence>
<dbReference type="EMBL" id="CP107551">
    <property type="protein sequence ID" value="UYP19080.1"/>
    <property type="molecule type" value="Genomic_DNA"/>
</dbReference>
<accession>A0ACD4DG73</accession>
<gene>
    <name evidence="1" type="ORF">OED52_00305</name>
</gene>
<keyword evidence="2" id="KW-1185">Reference proteome</keyword>
<protein>
    <submittedName>
        <fullName evidence="1">FAD-dependent monooxygenase</fullName>
    </submittedName>
</protein>
<organism evidence="1 2">
    <name type="scientific">Rhodococcus sacchari</name>
    <dbReference type="NCBI Taxonomy" id="2962047"/>
    <lineage>
        <taxon>Bacteria</taxon>
        <taxon>Bacillati</taxon>
        <taxon>Actinomycetota</taxon>
        <taxon>Actinomycetes</taxon>
        <taxon>Mycobacteriales</taxon>
        <taxon>Nocardiaceae</taxon>
        <taxon>Rhodococcus</taxon>
    </lineage>
</organism>
<name>A0ACD4DG73_9NOCA</name>
<reference evidence="1" key="1">
    <citation type="submission" date="2022-10" db="EMBL/GenBank/DDBJ databases">
        <title>Rhodococcus ferula Z13 complete genome.</title>
        <authorList>
            <person name="Long X."/>
            <person name="Zang M."/>
        </authorList>
    </citation>
    <scope>NUCLEOTIDE SEQUENCE</scope>
    <source>
        <strain evidence="1">Z13</strain>
    </source>
</reference>
<evidence type="ECO:0000313" key="1">
    <source>
        <dbReference type="EMBL" id="UYP19080.1"/>
    </source>
</evidence>